<organism evidence="2">
    <name type="scientific">Tanacetum cinerariifolium</name>
    <name type="common">Dalmatian daisy</name>
    <name type="synonym">Chrysanthemum cinerariifolium</name>
    <dbReference type="NCBI Taxonomy" id="118510"/>
    <lineage>
        <taxon>Eukaryota</taxon>
        <taxon>Viridiplantae</taxon>
        <taxon>Streptophyta</taxon>
        <taxon>Embryophyta</taxon>
        <taxon>Tracheophyta</taxon>
        <taxon>Spermatophyta</taxon>
        <taxon>Magnoliopsida</taxon>
        <taxon>eudicotyledons</taxon>
        <taxon>Gunneridae</taxon>
        <taxon>Pentapetalae</taxon>
        <taxon>asterids</taxon>
        <taxon>campanulids</taxon>
        <taxon>Asterales</taxon>
        <taxon>Asteraceae</taxon>
        <taxon>Asteroideae</taxon>
        <taxon>Anthemideae</taxon>
        <taxon>Anthemidinae</taxon>
        <taxon>Tanacetum</taxon>
    </lineage>
</organism>
<comment type="caution">
    <text evidence="2">The sequence shown here is derived from an EMBL/GenBank/DDBJ whole genome shotgun (WGS) entry which is preliminary data.</text>
</comment>
<evidence type="ECO:0000313" key="2">
    <source>
        <dbReference type="EMBL" id="GFC77633.1"/>
    </source>
</evidence>
<dbReference type="Pfam" id="PF14223">
    <property type="entry name" value="Retrotran_gag_2"/>
    <property type="match status" value="1"/>
</dbReference>
<protein>
    <submittedName>
        <fullName evidence="2">Zinc finger, CCHC-type</fullName>
    </submittedName>
</protein>
<proteinExistence type="predicted"/>
<dbReference type="AlphaFoldDB" id="A0A699QUQ6"/>
<feature type="region of interest" description="Disordered" evidence="1">
    <location>
        <begin position="92"/>
        <end position="165"/>
    </location>
</feature>
<dbReference type="EMBL" id="BKCJ011061928">
    <property type="protein sequence ID" value="GFC77633.1"/>
    <property type="molecule type" value="Genomic_DNA"/>
</dbReference>
<feature type="compositionally biased region" description="Basic residues" evidence="1">
    <location>
        <begin position="114"/>
        <end position="124"/>
    </location>
</feature>
<name>A0A699QUQ6_TANCI</name>
<reference evidence="2" key="1">
    <citation type="journal article" date="2019" name="Sci. Rep.">
        <title>Draft genome of Tanacetum cinerariifolium, the natural source of mosquito coil.</title>
        <authorList>
            <person name="Yamashiro T."/>
            <person name="Shiraishi A."/>
            <person name="Satake H."/>
            <person name="Nakayama K."/>
        </authorList>
    </citation>
    <scope>NUCLEOTIDE SEQUENCE</scope>
</reference>
<sequence length="165" mass="18938">MALLYQALTEDVILQVAGCKTAKELWESLKKRHVGEERVQQARLQSLMIGFNTLQMKDDDTIVASIEQTSDLDEVTLDEITGKLKAFEERIKPRKGGQVESQENLLCAQGEHSRKGRRFRKRGGRSNFSRGNWQNNRNKRNSKEGNSNHKGKPNRNKSEWDLSKI</sequence>
<evidence type="ECO:0000256" key="1">
    <source>
        <dbReference type="SAM" id="MobiDB-lite"/>
    </source>
</evidence>
<feature type="compositionally biased region" description="Basic and acidic residues" evidence="1">
    <location>
        <begin position="156"/>
        <end position="165"/>
    </location>
</feature>
<dbReference type="PANTHER" id="PTHR35317:SF38">
    <property type="entry name" value="RNA-DIRECTED DNA POLYMERASE"/>
    <property type="match status" value="1"/>
</dbReference>
<dbReference type="PANTHER" id="PTHR35317">
    <property type="entry name" value="OS04G0629600 PROTEIN"/>
    <property type="match status" value="1"/>
</dbReference>
<accession>A0A699QUQ6</accession>
<gene>
    <name evidence="2" type="ORF">Tci_849603</name>
</gene>